<dbReference type="InterPro" id="IPR001492">
    <property type="entry name" value="Flagellin"/>
</dbReference>
<comment type="caution">
    <text evidence="7">The sequence shown here is derived from an EMBL/GenBank/DDBJ whole genome shotgun (WGS) entry which is preliminary data.</text>
</comment>
<evidence type="ECO:0000256" key="2">
    <source>
        <dbReference type="ARBA" id="ARBA00022525"/>
    </source>
</evidence>
<reference evidence="7" key="1">
    <citation type="journal article" date="2014" name="Int. J. Syst. Evol. Microbiol.">
        <title>Complete genome sequence of Corynebacterium casei LMG S-19264T (=DSM 44701T), isolated from a smear-ripened cheese.</title>
        <authorList>
            <consortium name="US DOE Joint Genome Institute (JGI-PGF)"/>
            <person name="Walter F."/>
            <person name="Albersmeier A."/>
            <person name="Kalinowski J."/>
            <person name="Ruckert C."/>
        </authorList>
    </citation>
    <scope>NUCLEOTIDE SEQUENCE</scope>
    <source>
        <strain evidence="7">CGMCC 1.15330</strain>
    </source>
</reference>
<evidence type="ECO:0000256" key="1">
    <source>
        <dbReference type="ARBA" id="ARBA00005709"/>
    </source>
</evidence>
<dbReference type="Pfam" id="PF00669">
    <property type="entry name" value="Flagellin_N"/>
    <property type="match status" value="1"/>
</dbReference>
<comment type="subcellular location">
    <subcellularLocation>
        <location evidence="4">Secreted</location>
    </subcellularLocation>
    <subcellularLocation>
        <location evidence="4">Bacterial flagellum</location>
    </subcellularLocation>
</comment>
<dbReference type="Proteomes" id="UP000623067">
    <property type="component" value="Unassembled WGS sequence"/>
</dbReference>
<comment type="function">
    <text evidence="4">Flagellin is the subunit protein which polymerizes to form the filaments of bacterial flagella.</text>
</comment>
<comment type="similarity">
    <text evidence="1 4">Belongs to the bacterial flagellin family.</text>
</comment>
<dbReference type="InterPro" id="IPR010810">
    <property type="entry name" value="Flagellin_hook_IN_motif"/>
</dbReference>
<dbReference type="InterPro" id="IPR042187">
    <property type="entry name" value="Flagellin_C_sub2"/>
</dbReference>
<organism evidence="7 8">
    <name type="scientific">Sphingomonas metalli</name>
    <dbReference type="NCBI Taxonomy" id="1779358"/>
    <lineage>
        <taxon>Bacteria</taxon>
        <taxon>Pseudomonadati</taxon>
        <taxon>Pseudomonadota</taxon>
        <taxon>Alphaproteobacteria</taxon>
        <taxon>Sphingomonadales</taxon>
        <taxon>Sphingomonadaceae</taxon>
        <taxon>Sphingomonas</taxon>
    </lineage>
</organism>
<evidence type="ECO:0000259" key="5">
    <source>
        <dbReference type="Pfam" id="PF00669"/>
    </source>
</evidence>
<dbReference type="Pfam" id="PF00700">
    <property type="entry name" value="Flagellin_C"/>
    <property type="match status" value="1"/>
</dbReference>
<dbReference type="Gene3D" id="6.10.10.10">
    <property type="entry name" value="Flagellar export chaperone, C-terminal domain"/>
    <property type="match status" value="1"/>
</dbReference>
<dbReference type="SUPFAM" id="SSF64518">
    <property type="entry name" value="Phase 1 flagellin"/>
    <property type="match status" value="2"/>
</dbReference>
<dbReference type="PANTHER" id="PTHR42792:SF2">
    <property type="entry name" value="FLAGELLIN"/>
    <property type="match status" value="1"/>
</dbReference>
<dbReference type="EMBL" id="BMIH01000001">
    <property type="protein sequence ID" value="GGB23549.1"/>
    <property type="molecule type" value="Genomic_DNA"/>
</dbReference>
<dbReference type="Gene3D" id="1.20.1330.10">
    <property type="entry name" value="f41 fragment of flagellin, N-terminal domain"/>
    <property type="match status" value="2"/>
</dbReference>
<name>A0A916WRT3_9SPHN</name>
<dbReference type="InterPro" id="IPR046358">
    <property type="entry name" value="Flagellin_C"/>
</dbReference>
<evidence type="ECO:0000256" key="3">
    <source>
        <dbReference type="ARBA" id="ARBA00023143"/>
    </source>
</evidence>
<sequence length="665" mass="66010">MTVISTNTAALRAANASTSAGSALSTAMERLSTGKRINSAKDDAAGLAIASRMTSQIKSMAVAVRNANDGISMAQTAEGALGEVTTMLQRMKELATQSSTGTLGNSERQALQAEVTQLTNQIDDISKTTNFNGINLLDGSAKNIRLQTGVNASEQINVSMASVSTAALGLAGNRIEGQTVTGRVGDVSGLAVDDILINGKNAIGNTITGATDGANKLAEQVNANTAQTGVSATAFNTLKSGSIAASGVSANFTINTVSVTGANADEIAKNINRDVAGVVAQVNSDGTLSLTNDTGKDIVIGGSDAGKAGFTAGTYGGYVAMNSSDGKNIAVTRNTNGTTADLKKLGLNASTDGASQISGVATKDALLETDDVKINGVAVGPSTDGSAGSKAAAINAITDKTGVKASASTTATVKVDGSKIVDGNTLVINSATVTITKASGAAGATMADLVKSINDANTGVVASADTKGNLVLTSVSGNDITLKEGTATGLLLGATGADGSTAVKAGTDTAAVAGDYATGGSGVTVRGQVTLSSDSGGDIRVEGKAASLDKVGLAAQGASTDVVGGRLNIGSAASARAAMGAIDKALDMISQTRGTLGAIQNRLQVTVNNLTTTTANLTDSRSRIEDADFSTETTALAKAQILSQASTAMLAQANQSQQGVLKLLQ</sequence>
<dbReference type="AlphaFoldDB" id="A0A916WRT3"/>
<feature type="domain" description="Flagellin N-terminal" evidence="5">
    <location>
        <begin position="4"/>
        <end position="141"/>
    </location>
</feature>
<evidence type="ECO:0000313" key="7">
    <source>
        <dbReference type="EMBL" id="GGB23549.1"/>
    </source>
</evidence>
<gene>
    <name evidence="7" type="ORF">GCM10011380_11590</name>
</gene>
<dbReference type="PRINTS" id="PR00207">
    <property type="entry name" value="FLAGELLIN"/>
</dbReference>
<proteinExistence type="inferred from homology"/>
<dbReference type="PANTHER" id="PTHR42792">
    <property type="entry name" value="FLAGELLIN"/>
    <property type="match status" value="1"/>
</dbReference>
<protein>
    <recommendedName>
        <fullName evidence="4">Flagellin</fullName>
    </recommendedName>
</protein>
<dbReference type="GO" id="GO:0005198">
    <property type="term" value="F:structural molecule activity"/>
    <property type="evidence" value="ECO:0007669"/>
    <property type="project" value="UniProtKB-UniRule"/>
</dbReference>
<evidence type="ECO:0000256" key="4">
    <source>
        <dbReference type="RuleBase" id="RU362073"/>
    </source>
</evidence>
<accession>A0A916WRT3</accession>
<dbReference type="GO" id="GO:0009288">
    <property type="term" value="C:bacterial-type flagellum"/>
    <property type="evidence" value="ECO:0007669"/>
    <property type="project" value="UniProtKB-SubCell"/>
</dbReference>
<dbReference type="InterPro" id="IPR001029">
    <property type="entry name" value="Flagellin_N"/>
</dbReference>
<feature type="domain" description="Flagellin C-terminal" evidence="6">
    <location>
        <begin position="579"/>
        <end position="664"/>
    </location>
</feature>
<keyword evidence="2 4" id="KW-0964">Secreted</keyword>
<keyword evidence="8" id="KW-1185">Reference proteome</keyword>
<dbReference type="Gene3D" id="3.30.70.2120">
    <property type="match status" value="2"/>
</dbReference>
<keyword evidence="3 4" id="KW-0975">Bacterial flagellum</keyword>
<reference evidence="7" key="2">
    <citation type="submission" date="2020-09" db="EMBL/GenBank/DDBJ databases">
        <authorList>
            <person name="Sun Q."/>
            <person name="Zhou Y."/>
        </authorList>
    </citation>
    <scope>NUCLEOTIDE SEQUENCE</scope>
    <source>
        <strain evidence="7">CGMCC 1.15330</strain>
    </source>
</reference>
<evidence type="ECO:0000259" key="6">
    <source>
        <dbReference type="Pfam" id="PF00700"/>
    </source>
</evidence>
<dbReference type="GO" id="GO:0005576">
    <property type="term" value="C:extracellular region"/>
    <property type="evidence" value="ECO:0007669"/>
    <property type="project" value="UniProtKB-SubCell"/>
</dbReference>
<evidence type="ECO:0000313" key="8">
    <source>
        <dbReference type="Proteomes" id="UP000623067"/>
    </source>
</evidence>
<dbReference type="Pfam" id="PF07196">
    <property type="entry name" value="Flagellin_IN"/>
    <property type="match status" value="1"/>
</dbReference>